<dbReference type="AlphaFoldDB" id="A0A9P4NN93"/>
<accession>A0A9P4NN93</accession>
<evidence type="ECO:0000256" key="1">
    <source>
        <dbReference type="SAM" id="MobiDB-lite"/>
    </source>
</evidence>
<gene>
    <name evidence="3" type="ORF">EJ08DRAFT_699342</name>
</gene>
<evidence type="ECO:0000313" key="4">
    <source>
        <dbReference type="Proteomes" id="UP000800235"/>
    </source>
</evidence>
<feature type="region of interest" description="Disordered" evidence="1">
    <location>
        <begin position="205"/>
        <end position="224"/>
    </location>
</feature>
<evidence type="ECO:0000259" key="2">
    <source>
        <dbReference type="PROSITE" id="PS50097"/>
    </source>
</evidence>
<dbReference type="SUPFAM" id="SSF54695">
    <property type="entry name" value="POZ domain"/>
    <property type="match status" value="1"/>
</dbReference>
<feature type="compositionally biased region" description="Basic and acidic residues" evidence="1">
    <location>
        <begin position="132"/>
        <end position="141"/>
    </location>
</feature>
<organism evidence="3 4">
    <name type="scientific">Tothia fuscella</name>
    <dbReference type="NCBI Taxonomy" id="1048955"/>
    <lineage>
        <taxon>Eukaryota</taxon>
        <taxon>Fungi</taxon>
        <taxon>Dikarya</taxon>
        <taxon>Ascomycota</taxon>
        <taxon>Pezizomycotina</taxon>
        <taxon>Dothideomycetes</taxon>
        <taxon>Pleosporomycetidae</taxon>
        <taxon>Venturiales</taxon>
        <taxon>Cylindrosympodiaceae</taxon>
        <taxon>Tothia</taxon>
    </lineage>
</organism>
<protein>
    <recommendedName>
        <fullName evidence="2">BTB domain-containing protein</fullName>
    </recommendedName>
</protein>
<dbReference type="OrthoDB" id="1022638at2759"/>
<dbReference type="PANTHER" id="PTHR47843:SF2">
    <property type="entry name" value="BTB DOMAIN-CONTAINING PROTEIN"/>
    <property type="match status" value="1"/>
</dbReference>
<reference evidence="3" key="1">
    <citation type="journal article" date="2020" name="Stud. Mycol.">
        <title>101 Dothideomycetes genomes: a test case for predicting lifestyles and emergence of pathogens.</title>
        <authorList>
            <person name="Haridas S."/>
            <person name="Albert R."/>
            <person name="Binder M."/>
            <person name="Bloem J."/>
            <person name="Labutti K."/>
            <person name="Salamov A."/>
            <person name="Andreopoulos B."/>
            <person name="Baker S."/>
            <person name="Barry K."/>
            <person name="Bills G."/>
            <person name="Bluhm B."/>
            <person name="Cannon C."/>
            <person name="Castanera R."/>
            <person name="Culley D."/>
            <person name="Daum C."/>
            <person name="Ezra D."/>
            <person name="Gonzalez J."/>
            <person name="Henrissat B."/>
            <person name="Kuo A."/>
            <person name="Liang C."/>
            <person name="Lipzen A."/>
            <person name="Lutzoni F."/>
            <person name="Magnuson J."/>
            <person name="Mondo S."/>
            <person name="Nolan M."/>
            <person name="Ohm R."/>
            <person name="Pangilinan J."/>
            <person name="Park H.-J."/>
            <person name="Ramirez L."/>
            <person name="Alfaro M."/>
            <person name="Sun H."/>
            <person name="Tritt A."/>
            <person name="Yoshinaga Y."/>
            <person name="Zwiers L.-H."/>
            <person name="Turgeon B."/>
            <person name="Goodwin S."/>
            <person name="Spatafora J."/>
            <person name="Crous P."/>
            <person name="Grigoriev I."/>
        </authorList>
    </citation>
    <scope>NUCLEOTIDE SEQUENCE</scope>
    <source>
        <strain evidence="3">CBS 130266</strain>
    </source>
</reference>
<proteinExistence type="predicted"/>
<feature type="compositionally biased region" description="Acidic residues" evidence="1">
    <location>
        <begin position="158"/>
        <end position="178"/>
    </location>
</feature>
<dbReference type="Proteomes" id="UP000800235">
    <property type="component" value="Unassembled WGS sequence"/>
</dbReference>
<dbReference type="EMBL" id="MU007057">
    <property type="protein sequence ID" value="KAF2427806.1"/>
    <property type="molecule type" value="Genomic_DNA"/>
</dbReference>
<keyword evidence="4" id="KW-1185">Reference proteome</keyword>
<dbReference type="PROSITE" id="PS50097">
    <property type="entry name" value="BTB"/>
    <property type="match status" value="1"/>
</dbReference>
<comment type="caution">
    <text evidence="3">The sequence shown here is derived from an EMBL/GenBank/DDBJ whole genome shotgun (WGS) entry which is preliminary data.</text>
</comment>
<feature type="compositionally biased region" description="Polar residues" evidence="1">
    <location>
        <begin position="205"/>
        <end position="220"/>
    </location>
</feature>
<name>A0A9P4NN93_9PEZI</name>
<dbReference type="InterPro" id="IPR000210">
    <property type="entry name" value="BTB/POZ_dom"/>
</dbReference>
<dbReference type="CDD" id="cd18186">
    <property type="entry name" value="BTB_POZ_ZBTB_KLHL-like"/>
    <property type="match status" value="1"/>
</dbReference>
<dbReference type="Pfam" id="PF00651">
    <property type="entry name" value="BTB"/>
    <property type="match status" value="1"/>
</dbReference>
<dbReference type="Gene3D" id="3.30.710.10">
    <property type="entry name" value="Potassium Channel Kv1.1, Chain A"/>
    <property type="match status" value="1"/>
</dbReference>
<feature type="domain" description="BTB" evidence="2">
    <location>
        <begin position="28"/>
        <end position="101"/>
    </location>
</feature>
<dbReference type="InterPro" id="IPR011333">
    <property type="entry name" value="SKP1/BTB/POZ_sf"/>
</dbReference>
<feature type="region of interest" description="Disordered" evidence="1">
    <location>
        <begin position="104"/>
        <end position="186"/>
    </location>
</feature>
<sequence length="398" mass="44762">MVHHTPSVTQVQTGRIGKLVKVGPAFVPDLSIKTIEVLAGEEKKSFFVHRNLVVSSSDLFKKALNGAFKENNGVVPLPQFSPELVTIYLQWLYTGEVLTRVTQTQGSDLTSTIAGARSGTSGTFKSSYGPLSREEAVAGRPEDDEEGGSDGEEKHYEEESDDDENDEEREGDDGENDSQENNSQADVASIVGGTTYHVPYNRARQTSAELGQPISPSTRGLYSPKVESHQQGKLYWDFVPELGENKRGILLQCLLMGDYLQDHRVRNAVIDCFIYYCTDMDNFPTVLAQQAYNSLAPTSPFRKLLVDMWAYIKEAWWYDDKQEPATDLRYAPKEFWIKVARAATKLVREWRGLATIRRLEIDACIMNIRRERENVMLGIECGGRSQIFNVALRSDRAM</sequence>
<dbReference type="PANTHER" id="PTHR47843">
    <property type="entry name" value="BTB DOMAIN-CONTAINING PROTEIN-RELATED"/>
    <property type="match status" value="1"/>
</dbReference>
<feature type="compositionally biased region" description="Polar residues" evidence="1">
    <location>
        <begin position="104"/>
        <end position="126"/>
    </location>
</feature>
<evidence type="ECO:0000313" key="3">
    <source>
        <dbReference type="EMBL" id="KAF2427806.1"/>
    </source>
</evidence>